<reference evidence="1" key="1">
    <citation type="submission" date="2019-08" db="EMBL/GenBank/DDBJ databases">
        <authorList>
            <person name="Kucharzyk K."/>
            <person name="Murdoch R.W."/>
            <person name="Higgins S."/>
            <person name="Loffler F."/>
        </authorList>
    </citation>
    <scope>NUCLEOTIDE SEQUENCE</scope>
</reference>
<dbReference type="AlphaFoldDB" id="A0A645EEG2"/>
<evidence type="ECO:0000313" key="1">
    <source>
        <dbReference type="EMBL" id="MPM98992.1"/>
    </source>
</evidence>
<name>A0A645EEG2_9ZZZZ</name>
<sequence>MNHKDIEVSKHSISDKTQEEQLLPLKLKGKAMDEKTFLSTEVMVKEEIKDKLGMLKNNLLELLKFTEENNNTVNKVFQNLEGKFQEFKMFNTLNNDYYYLNIPMNVKENQYDCKLVIKDERTSGKKLDSKNIKIATSISTINMNTVDAYISVINNSVSVRIEADKTFVKALDVYKEKLLMDLGDENHVFNVSVNQRRVEFSLSNCREFFSDEDITAINIVV</sequence>
<organism evidence="1">
    <name type="scientific">bioreactor metagenome</name>
    <dbReference type="NCBI Taxonomy" id="1076179"/>
    <lineage>
        <taxon>unclassified sequences</taxon>
        <taxon>metagenomes</taxon>
        <taxon>ecological metagenomes</taxon>
    </lineage>
</organism>
<comment type="caution">
    <text evidence="1">The sequence shown here is derived from an EMBL/GenBank/DDBJ whole genome shotgun (WGS) entry which is preliminary data.</text>
</comment>
<dbReference type="EMBL" id="VSSQ01045116">
    <property type="protein sequence ID" value="MPM98992.1"/>
    <property type="molecule type" value="Genomic_DNA"/>
</dbReference>
<protein>
    <recommendedName>
        <fullName evidence="2">Flagellar hook-length control protein-like C-terminal domain-containing protein</fullName>
    </recommendedName>
</protein>
<proteinExistence type="predicted"/>
<evidence type="ECO:0008006" key="2">
    <source>
        <dbReference type="Google" id="ProtNLM"/>
    </source>
</evidence>
<accession>A0A645EEG2</accession>
<gene>
    <name evidence="1" type="ORF">SDC9_146182</name>
</gene>